<gene>
    <name evidence="12" type="ORF">DERP_013067</name>
</gene>
<reference evidence="12 13" key="2">
    <citation type="journal article" date="2022" name="Mol. Biol. Evol.">
        <title>Comparative Genomics Reveals Insights into the Divergent Evolution of Astigmatic Mites and Household Pest Adaptations.</title>
        <authorList>
            <person name="Xiong Q."/>
            <person name="Wan A.T."/>
            <person name="Liu X."/>
            <person name="Fung C.S."/>
            <person name="Xiao X."/>
            <person name="Malainual N."/>
            <person name="Hou J."/>
            <person name="Wang L."/>
            <person name="Wang M."/>
            <person name="Yang K.Y."/>
            <person name="Cui Y."/>
            <person name="Leung E.L."/>
            <person name="Nong W."/>
            <person name="Shin S.K."/>
            <person name="Au S.W."/>
            <person name="Jeong K.Y."/>
            <person name="Chew F.T."/>
            <person name="Hui J.H."/>
            <person name="Leung T.F."/>
            <person name="Tungtrongchitr A."/>
            <person name="Zhong N."/>
            <person name="Liu Z."/>
            <person name="Tsui S.K."/>
        </authorList>
    </citation>
    <scope>NUCLEOTIDE SEQUENCE [LARGE SCALE GENOMIC DNA]</scope>
    <source>
        <strain evidence="12">Derp</strain>
    </source>
</reference>
<evidence type="ECO:0000256" key="1">
    <source>
        <dbReference type="ARBA" id="ARBA00004141"/>
    </source>
</evidence>
<dbReference type="PRINTS" id="PR01333">
    <property type="entry name" value="2POREKCHANEL"/>
</dbReference>
<feature type="compositionally biased region" description="Low complexity" evidence="9">
    <location>
        <begin position="1"/>
        <end position="32"/>
    </location>
</feature>
<keyword evidence="3 8" id="KW-0812">Transmembrane</keyword>
<sequence length="517" mass="59929">MANSSNNNNNNDSLPTTSTPTTAATATTATATKQQQPSFLRQMSNVITQDQIWIDPYTNERIWIFNPMHIVHLSKQQKSRFIRLVEGFKKFSNKWFSHVLLLLFLILYGFLGAYIFVSLEAPMEDLAKKPINKMRERIIKELWWNSKKFSQGWWLRLAKIRFKEFEKQLYESCLSDQTTDSEIRVWNFWQALFFSSTIFTTIGYGHVVPKTDAGRVASIIYAFIGIPLLLMVLTDLGKLFTRGIKFIFKIFRRIYYTRQLQKMRKATKERTQFVSQKIDDVHRKMSTVVPLNKNKIGNNESGLRPTDADDGDNETIPDFEVDDEFNLPISVAVVLLLLYMMMGAAIFTIWEKWTFFESFYFVYISLSTIGFGDYVPEHPAFMMCTFIYLLFGLALTSMCINVVQEKLSATFQKAKLHLGATMGLDIPQMVEEDLNQDNISISFISTTEQSQQQPKPILKEQGVGDLFKERRQKKRKETGIMNDEHQKQNEETLVNSKTFNDDSNDSSMNRTKTVDFE</sequence>
<evidence type="ECO:0000313" key="13">
    <source>
        <dbReference type="Proteomes" id="UP000887458"/>
    </source>
</evidence>
<feature type="domain" description="Potassium channel" evidence="11">
    <location>
        <begin position="183"/>
        <end position="241"/>
    </location>
</feature>
<dbReference type="Proteomes" id="UP000887458">
    <property type="component" value="Unassembled WGS sequence"/>
</dbReference>
<feature type="transmembrane region" description="Helical" evidence="10">
    <location>
        <begin position="327"/>
        <end position="347"/>
    </location>
</feature>
<feature type="transmembrane region" description="Helical" evidence="10">
    <location>
        <begin position="380"/>
        <end position="403"/>
    </location>
</feature>
<name>A0ABQ8JPV1_DERPT</name>
<evidence type="ECO:0000256" key="7">
    <source>
        <dbReference type="ARBA" id="ARBA00023303"/>
    </source>
</evidence>
<comment type="caution">
    <text evidence="12">The sequence shown here is derived from an EMBL/GenBank/DDBJ whole genome shotgun (WGS) entry which is preliminary data.</text>
</comment>
<dbReference type="InterPro" id="IPR003280">
    <property type="entry name" value="2pore_dom_K_chnl"/>
</dbReference>
<keyword evidence="6 10" id="KW-0472">Membrane</keyword>
<comment type="similarity">
    <text evidence="8">Belongs to the two pore domain potassium channel (TC 1.A.1.8) family.</text>
</comment>
<feature type="transmembrane region" description="Helical" evidence="10">
    <location>
        <begin position="99"/>
        <end position="117"/>
    </location>
</feature>
<feature type="transmembrane region" description="Helical" evidence="10">
    <location>
        <begin position="354"/>
        <end position="374"/>
    </location>
</feature>
<organism evidence="12 13">
    <name type="scientific">Dermatophagoides pteronyssinus</name>
    <name type="common">European house dust mite</name>
    <dbReference type="NCBI Taxonomy" id="6956"/>
    <lineage>
        <taxon>Eukaryota</taxon>
        <taxon>Metazoa</taxon>
        <taxon>Ecdysozoa</taxon>
        <taxon>Arthropoda</taxon>
        <taxon>Chelicerata</taxon>
        <taxon>Arachnida</taxon>
        <taxon>Acari</taxon>
        <taxon>Acariformes</taxon>
        <taxon>Sarcoptiformes</taxon>
        <taxon>Astigmata</taxon>
        <taxon>Psoroptidia</taxon>
        <taxon>Analgoidea</taxon>
        <taxon>Pyroglyphidae</taxon>
        <taxon>Dermatophagoidinae</taxon>
        <taxon>Dermatophagoides</taxon>
    </lineage>
</organism>
<proteinExistence type="inferred from homology"/>
<dbReference type="EMBL" id="NJHN03000028">
    <property type="protein sequence ID" value="KAH9424644.1"/>
    <property type="molecule type" value="Genomic_DNA"/>
</dbReference>
<evidence type="ECO:0000256" key="10">
    <source>
        <dbReference type="SAM" id="Phobius"/>
    </source>
</evidence>
<dbReference type="SUPFAM" id="SSF81324">
    <property type="entry name" value="Voltage-gated potassium channels"/>
    <property type="match status" value="2"/>
</dbReference>
<evidence type="ECO:0000256" key="8">
    <source>
        <dbReference type="RuleBase" id="RU003857"/>
    </source>
</evidence>
<evidence type="ECO:0000256" key="4">
    <source>
        <dbReference type="ARBA" id="ARBA00022989"/>
    </source>
</evidence>
<dbReference type="Gene3D" id="1.10.287.70">
    <property type="match status" value="1"/>
</dbReference>
<dbReference type="Pfam" id="PF07885">
    <property type="entry name" value="Ion_trans_2"/>
    <property type="match status" value="2"/>
</dbReference>
<dbReference type="InterPro" id="IPR013099">
    <property type="entry name" value="K_chnl_dom"/>
</dbReference>
<accession>A0ABQ8JPV1</accession>
<keyword evidence="4 10" id="KW-1133">Transmembrane helix</keyword>
<keyword evidence="13" id="KW-1185">Reference proteome</keyword>
<dbReference type="PANTHER" id="PTHR11003:SF335">
    <property type="entry name" value="POTASSIUM CHANNEL DOMAIN-CONTAINING PROTEIN"/>
    <property type="match status" value="1"/>
</dbReference>
<feature type="transmembrane region" description="Helical" evidence="10">
    <location>
        <begin position="188"/>
        <end position="207"/>
    </location>
</feature>
<feature type="region of interest" description="Disordered" evidence="9">
    <location>
        <begin position="447"/>
        <end position="517"/>
    </location>
</feature>
<evidence type="ECO:0000256" key="3">
    <source>
        <dbReference type="ARBA" id="ARBA00022692"/>
    </source>
</evidence>
<comment type="subcellular location">
    <subcellularLocation>
        <location evidence="1">Membrane</location>
        <topology evidence="1">Multi-pass membrane protein</topology>
    </subcellularLocation>
</comment>
<keyword evidence="2 8" id="KW-0813">Transport</keyword>
<reference evidence="12 13" key="1">
    <citation type="journal article" date="2018" name="J. Allergy Clin. Immunol.">
        <title>High-quality assembly of Dermatophagoides pteronyssinus genome and transcriptome reveals a wide range of novel allergens.</title>
        <authorList>
            <person name="Liu X.Y."/>
            <person name="Yang K.Y."/>
            <person name="Wang M.Q."/>
            <person name="Kwok J.S."/>
            <person name="Zeng X."/>
            <person name="Yang Z."/>
            <person name="Xiao X.J."/>
            <person name="Lau C.P."/>
            <person name="Li Y."/>
            <person name="Huang Z.M."/>
            <person name="Ba J.G."/>
            <person name="Yim A.K."/>
            <person name="Ouyang C.Y."/>
            <person name="Ngai S.M."/>
            <person name="Chan T.F."/>
            <person name="Leung E.L."/>
            <person name="Liu L."/>
            <person name="Liu Z.G."/>
            <person name="Tsui S.K."/>
        </authorList>
    </citation>
    <scope>NUCLEOTIDE SEQUENCE [LARGE SCALE GENOMIC DNA]</scope>
    <source>
        <strain evidence="12">Derp</strain>
    </source>
</reference>
<evidence type="ECO:0000256" key="6">
    <source>
        <dbReference type="ARBA" id="ARBA00023136"/>
    </source>
</evidence>
<evidence type="ECO:0000256" key="9">
    <source>
        <dbReference type="SAM" id="MobiDB-lite"/>
    </source>
</evidence>
<dbReference type="PANTHER" id="PTHR11003">
    <property type="entry name" value="POTASSIUM CHANNEL, SUBFAMILY K"/>
    <property type="match status" value="1"/>
</dbReference>
<evidence type="ECO:0000313" key="12">
    <source>
        <dbReference type="EMBL" id="KAH9424644.1"/>
    </source>
</evidence>
<feature type="transmembrane region" description="Helical" evidence="10">
    <location>
        <begin position="219"/>
        <end position="240"/>
    </location>
</feature>
<evidence type="ECO:0000256" key="5">
    <source>
        <dbReference type="ARBA" id="ARBA00023065"/>
    </source>
</evidence>
<evidence type="ECO:0000259" key="11">
    <source>
        <dbReference type="Pfam" id="PF07885"/>
    </source>
</evidence>
<feature type="region of interest" description="Disordered" evidence="9">
    <location>
        <begin position="1"/>
        <end position="36"/>
    </location>
</feature>
<feature type="domain" description="Potassium channel" evidence="11">
    <location>
        <begin position="335"/>
        <end position="407"/>
    </location>
</feature>
<keyword evidence="5 8" id="KW-0406">Ion transport</keyword>
<protein>
    <recommendedName>
        <fullName evidence="11">Potassium channel domain-containing protein</fullName>
    </recommendedName>
</protein>
<keyword evidence="7 8" id="KW-0407">Ion channel</keyword>
<evidence type="ECO:0000256" key="2">
    <source>
        <dbReference type="ARBA" id="ARBA00022448"/>
    </source>
</evidence>